<keyword evidence="1" id="KW-0808">Transferase</keyword>
<gene>
    <name evidence="4" type="ORF">GCM10023321_73030</name>
</gene>
<dbReference type="InterPro" id="IPR050861">
    <property type="entry name" value="Dihydroxyacetone_Kinase"/>
</dbReference>
<accession>A0ABP9R837</accession>
<feature type="domain" description="DhaL" evidence="3">
    <location>
        <begin position="13"/>
        <end position="210"/>
    </location>
</feature>
<dbReference type="EMBL" id="BAABJP010000052">
    <property type="protein sequence ID" value="GAA5172751.1"/>
    <property type="molecule type" value="Genomic_DNA"/>
</dbReference>
<dbReference type="Pfam" id="PF02734">
    <property type="entry name" value="Dak2"/>
    <property type="match status" value="1"/>
</dbReference>
<keyword evidence="5" id="KW-1185">Reference proteome</keyword>
<reference evidence="5" key="1">
    <citation type="journal article" date="2019" name="Int. J. Syst. Evol. Microbiol.">
        <title>The Global Catalogue of Microorganisms (GCM) 10K type strain sequencing project: providing services to taxonomists for standard genome sequencing and annotation.</title>
        <authorList>
            <consortium name="The Broad Institute Genomics Platform"/>
            <consortium name="The Broad Institute Genome Sequencing Center for Infectious Disease"/>
            <person name="Wu L."/>
            <person name="Ma J."/>
        </authorList>
    </citation>
    <scope>NUCLEOTIDE SEQUENCE [LARGE SCALE GENOMIC DNA]</scope>
    <source>
        <strain evidence="5">JCM 18303</strain>
    </source>
</reference>
<evidence type="ECO:0000259" key="3">
    <source>
        <dbReference type="PROSITE" id="PS51480"/>
    </source>
</evidence>
<organism evidence="4 5">
    <name type="scientific">Pseudonocardia eucalypti</name>
    <dbReference type="NCBI Taxonomy" id="648755"/>
    <lineage>
        <taxon>Bacteria</taxon>
        <taxon>Bacillati</taxon>
        <taxon>Actinomycetota</taxon>
        <taxon>Actinomycetes</taxon>
        <taxon>Pseudonocardiales</taxon>
        <taxon>Pseudonocardiaceae</taxon>
        <taxon>Pseudonocardia</taxon>
    </lineage>
</organism>
<evidence type="ECO:0000313" key="4">
    <source>
        <dbReference type="EMBL" id="GAA5172751.1"/>
    </source>
</evidence>
<proteinExistence type="predicted"/>
<dbReference type="SMART" id="SM01120">
    <property type="entry name" value="Dak2"/>
    <property type="match status" value="1"/>
</dbReference>
<evidence type="ECO:0000256" key="1">
    <source>
        <dbReference type="ARBA" id="ARBA00022679"/>
    </source>
</evidence>
<protein>
    <recommendedName>
        <fullName evidence="3">DhaL domain-containing protein</fullName>
    </recommendedName>
</protein>
<evidence type="ECO:0000256" key="2">
    <source>
        <dbReference type="ARBA" id="ARBA00022777"/>
    </source>
</evidence>
<dbReference type="PANTHER" id="PTHR28629">
    <property type="entry name" value="TRIOKINASE/FMN CYCLASE"/>
    <property type="match status" value="1"/>
</dbReference>
<comment type="caution">
    <text evidence="4">The sequence shown here is derived from an EMBL/GenBank/DDBJ whole genome shotgun (WGS) entry which is preliminary data.</text>
</comment>
<sequence length="213" mass="22167">MSTVERTRQMTLDEALAWIDRFATHVQKAKVDFTELDRRAGDGDFGTNVDTALVRARQKITERPPDTAGGVMHRVSAGFLTTGGTCGPLLGAWFRELGKHLAEGATTEAFAAGVRAATEKVQRLGKAQVGDRTMVDAMVPAADALATAAALGTGLTSALADAADAARRGAESTAELLGRRGRASYVGEAAHGSPDPGAVLIADLFVTAIPQHA</sequence>
<name>A0ABP9R837_9PSEU</name>
<evidence type="ECO:0000313" key="5">
    <source>
        <dbReference type="Proteomes" id="UP001428817"/>
    </source>
</evidence>
<dbReference type="InterPro" id="IPR004007">
    <property type="entry name" value="DhaL_dom"/>
</dbReference>
<dbReference type="PROSITE" id="PS51480">
    <property type="entry name" value="DHAL"/>
    <property type="match status" value="1"/>
</dbReference>
<dbReference type="InterPro" id="IPR036117">
    <property type="entry name" value="DhaL_dom_sf"/>
</dbReference>
<dbReference type="PANTHER" id="PTHR28629:SF4">
    <property type="entry name" value="TRIOKINASE_FMN CYCLASE"/>
    <property type="match status" value="1"/>
</dbReference>
<dbReference type="SUPFAM" id="SSF101473">
    <property type="entry name" value="DhaL-like"/>
    <property type="match status" value="1"/>
</dbReference>
<dbReference type="Proteomes" id="UP001428817">
    <property type="component" value="Unassembled WGS sequence"/>
</dbReference>
<keyword evidence="2" id="KW-0418">Kinase</keyword>
<dbReference type="RefSeq" id="WP_345703438.1">
    <property type="nucleotide sequence ID" value="NZ_BAABJP010000052.1"/>
</dbReference>
<dbReference type="Gene3D" id="1.25.40.340">
    <property type="match status" value="1"/>
</dbReference>